<dbReference type="InterPro" id="IPR001223">
    <property type="entry name" value="Glyco_hydro18_cat"/>
</dbReference>
<protein>
    <submittedName>
        <fullName evidence="3">Glycosyl hydrolase family 18 protein</fullName>
    </submittedName>
</protein>
<feature type="chain" id="PRO_5047352006" evidence="1">
    <location>
        <begin position="29"/>
        <end position="334"/>
    </location>
</feature>
<dbReference type="PROSITE" id="PS51910">
    <property type="entry name" value="GH18_2"/>
    <property type="match status" value="1"/>
</dbReference>
<keyword evidence="1" id="KW-0732">Signal</keyword>
<name>A0ABY7WN80_9SPHI</name>
<feature type="signal peptide" evidence="1">
    <location>
        <begin position="1"/>
        <end position="28"/>
    </location>
</feature>
<evidence type="ECO:0000313" key="4">
    <source>
        <dbReference type="Proteomes" id="UP001221558"/>
    </source>
</evidence>
<dbReference type="Gene3D" id="3.20.20.80">
    <property type="entry name" value="Glycosidases"/>
    <property type="match status" value="1"/>
</dbReference>
<evidence type="ECO:0000259" key="2">
    <source>
        <dbReference type="PROSITE" id="PS51910"/>
    </source>
</evidence>
<sequence>MKQLIFKSRASRFALCAGLSMLSLFSCKQETIEPEVLNESSSVAAVDAATDIQIISCMEVNNTNPLNNLSLTLSSTGEPLIDMVILFSSNINVDPQTGEVIITHNENVTHILENRQKYLQPLKDKGIKVILSILGNHDKSGVANLDAQTAQAFAQKVKNTCDDYGLDGVFYDDEYSAYQNPPPAGFVQPSNQAAARLCYETKLAMPDKLVMVYVYSRTAHFGGSNAIPQAEAGEYIDYALHDYLQSYDLTNNYPGLPRSGWGMSSGEYALNRYPTATALTNLRNGGYGAHMIFSFDPTRSNFASNQRPALENLANILFDDQLLVDQTQIYAKDW</sequence>
<dbReference type="Proteomes" id="UP001221558">
    <property type="component" value="Chromosome"/>
</dbReference>
<dbReference type="SUPFAM" id="SSF51445">
    <property type="entry name" value="(Trans)glycosidases"/>
    <property type="match status" value="1"/>
</dbReference>
<keyword evidence="4" id="KW-1185">Reference proteome</keyword>
<accession>A0ABY7WN80</accession>
<keyword evidence="3" id="KW-0378">Hydrolase</keyword>
<feature type="domain" description="GH18" evidence="2">
    <location>
        <begin position="53"/>
        <end position="334"/>
    </location>
</feature>
<dbReference type="EMBL" id="CP117880">
    <property type="protein sequence ID" value="WDF69760.1"/>
    <property type="molecule type" value="Genomic_DNA"/>
</dbReference>
<dbReference type="GO" id="GO:0016787">
    <property type="term" value="F:hydrolase activity"/>
    <property type="evidence" value="ECO:0007669"/>
    <property type="project" value="UniProtKB-KW"/>
</dbReference>
<evidence type="ECO:0000256" key="1">
    <source>
        <dbReference type="SAM" id="SignalP"/>
    </source>
</evidence>
<dbReference type="RefSeq" id="WP_274268472.1">
    <property type="nucleotide sequence ID" value="NZ_CP117880.1"/>
</dbReference>
<proteinExistence type="predicted"/>
<gene>
    <name evidence="3" type="ORF">PQ465_05110</name>
</gene>
<dbReference type="InterPro" id="IPR017853">
    <property type="entry name" value="GH"/>
</dbReference>
<reference evidence="3 4" key="1">
    <citation type="submission" date="2023-02" db="EMBL/GenBank/DDBJ databases">
        <title>Genome sequence of Sphingobacterium sp. KACC 22765.</title>
        <authorList>
            <person name="Kim S."/>
            <person name="Heo J."/>
            <person name="Kwon S.-W."/>
        </authorList>
    </citation>
    <scope>NUCLEOTIDE SEQUENCE [LARGE SCALE GENOMIC DNA]</scope>
    <source>
        <strain evidence="3 4">KACC 22765</strain>
    </source>
</reference>
<dbReference type="PROSITE" id="PS51257">
    <property type="entry name" value="PROKAR_LIPOPROTEIN"/>
    <property type="match status" value="1"/>
</dbReference>
<evidence type="ECO:0000313" key="3">
    <source>
        <dbReference type="EMBL" id="WDF69760.1"/>
    </source>
</evidence>
<organism evidence="3 4">
    <name type="scientific">Sphingobacterium oryzagri</name>
    <dbReference type="NCBI Taxonomy" id="3025669"/>
    <lineage>
        <taxon>Bacteria</taxon>
        <taxon>Pseudomonadati</taxon>
        <taxon>Bacteroidota</taxon>
        <taxon>Sphingobacteriia</taxon>
        <taxon>Sphingobacteriales</taxon>
        <taxon>Sphingobacteriaceae</taxon>
        <taxon>Sphingobacterium</taxon>
    </lineage>
</organism>